<evidence type="ECO:0008006" key="3">
    <source>
        <dbReference type="Google" id="ProtNLM"/>
    </source>
</evidence>
<reference evidence="1" key="1">
    <citation type="submission" date="2022-03" db="EMBL/GenBank/DDBJ databases">
        <title>Draft genome sequence of Aduncisulcus paluster, a free-living microaerophilic Fornicata.</title>
        <authorList>
            <person name="Yuyama I."/>
            <person name="Kume K."/>
            <person name="Tamura T."/>
            <person name="Inagaki Y."/>
            <person name="Hashimoto T."/>
        </authorList>
    </citation>
    <scope>NUCLEOTIDE SEQUENCE</scope>
    <source>
        <strain evidence="1">NY0171</strain>
    </source>
</reference>
<evidence type="ECO:0000313" key="1">
    <source>
        <dbReference type="EMBL" id="GKT37487.1"/>
    </source>
</evidence>
<keyword evidence="2" id="KW-1185">Reference proteome</keyword>
<organism evidence="1 2">
    <name type="scientific">Aduncisulcus paluster</name>
    <dbReference type="NCBI Taxonomy" id="2918883"/>
    <lineage>
        <taxon>Eukaryota</taxon>
        <taxon>Metamonada</taxon>
        <taxon>Carpediemonas-like organisms</taxon>
        <taxon>Aduncisulcus</taxon>
    </lineage>
</organism>
<dbReference type="EMBL" id="BQXS01004694">
    <property type="protein sequence ID" value="GKT37487.1"/>
    <property type="molecule type" value="Genomic_DNA"/>
</dbReference>
<gene>
    <name evidence="1" type="ORF">ADUPG1_003425</name>
</gene>
<sequence>SVNVTGTISGYLVQITHSSGTVNITSITSYSSLSVSSTSGSLSSSTSGSWYADGDITISATGSGATIELKTVGGEYCDSVTINGNNINVSTLIEAANDIIINGSSSAPVSLGTMISHFGKIIVTGYDVTQSDTFTATYSGGSISVT</sequence>
<evidence type="ECO:0000313" key="2">
    <source>
        <dbReference type="Proteomes" id="UP001057375"/>
    </source>
</evidence>
<name>A0ABQ5KYF8_9EUKA</name>
<feature type="non-terminal residue" evidence="1">
    <location>
        <position position="1"/>
    </location>
</feature>
<comment type="caution">
    <text evidence="1">The sequence shown here is derived from an EMBL/GenBank/DDBJ whole genome shotgun (WGS) entry which is preliminary data.</text>
</comment>
<accession>A0ABQ5KYF8</accession>
<proteinExistence type="predicted"/>
<protein>
    <recommendedName>
        <fullName evidence="3">DUF2807 domain-containing protein</fullName>
    </recommendedName>
</protein>
<feature type="non-terminal residue" evidence="1">
    <location>
        <position position="146"/>
    </location>
</feature>
<dbReference type="Proteomes" id="UP001057375">
    <property type="component" value="Unassembled WGS sequence"/>
</dbReference>